<gene>
    <name evidence="2" type="ORF">J2S18_000084</name>
</gene>
<evidence type="ECO:0000256" key="1">
    <source>
        <dbReference type="SAM" id="Phobius"/>
    </source>
</evidence>
<evidence type="ECO:0000313" key="3">
    <source>
        <dbReference type="Proteomes" id="UP001228504"/>
    </source>
</evidence>
<evidence type="ECO:0000313" key="2">
    <source>
        <dbReference type="EMBL" id="MDQ0148167.1"/>
    </source>
</evidence>
<dbReference type="RefSeq" id="WP_307481776.1">
    <property type="nucleotide sequence ID" value="NZ_JAUSUF010000001.1"/>
</dbReference>
<evidence type="ECO:0008006" key="4">
    <source>
        <dbReference type="Google" id="ProtNLM"/>
    </source>
</evidence>
<dbReference type="Proteomes" id="UP001228504">
    <property type="component" value="Unassembled WGS sequence"/>
</dbReference>
<feature type="transmembrane region" description="Helical" evidence="1">
    <location>
        <begin position="154"/>
        <end position="173"/>
    </location>
</feature>
<keyword evidence="1" id="KW-1133">Transmembrane helix</keyword>
<proteinExistence type="predicted"/>
<organism evidence="2 3">
    <name type="scientific">Eubacterium multiforme</name>
    <dbReference type="NCBI Taxonomy" id="83339"/>
    <lineage>
        <taxon>Bacteria</taxon>
        <taxon>Bacillati</taxon>
        <taxon>Bacillota</taxon>
        <taxon>Clostridia</taxon>
        <taxon>Eubacteriales</taxon>
        <taxon>Eubacteriaceae</taxon>
        <taxon>Eubacterium</taxon>
    </lineage>
</organism>
<keyword evidence="1" id="KW-0812">Transmembrane</keyword>
<accession>A0ABT9UNE9</accession>
<keyword evidence="1" id="KW-0472">Membrane</keyword>
<sequence length="174" mass="20405">MNNIKDDNIQKNLLELENSLNDGEIIKGYFESLNYSAEKERKSPISGPNTFKYLFVDEWIWNTIFVLTNKKLYLINTREDFSKVSLNAIPLEDIEFINIMMHNEKAILELKIKGEYEIQYKPFSNDYLDVIRNLDNVDVFENKEFKQINANTSIALYATFCIIILAIIIISYIN</sequence>
<protein>
    <recommendedName>
        <fullName evidence="4">YokE-like PH domain-containing protein</fullName>
    </recommendedName>
</protein>
<dbReference type="EMBL" id="JAUSUF010000001">
    <property type="protein sequence ID" value="MDQ0148167.1"/>
    <property type="molecule type" value="Genomic_DNA"/>
</dbReference>
<keyword evidence="3" id="KW-1185">Reference proteome</keyword>
<reference evidence="2 3" key="1">
    <citation type="submission" date="2023-07" db="EMBL/GenBank/DDBJ databases">
        <title>Genomic Encyclopedia of Type Strains, Phase IV (KMG-IV): sequencing the most valuable type-strain genomes for metagenomic binning, comparative biology and taxonomic classification.</title>
        <authorList>
            <person name="Goeker M."/>
        </authorList>
    </citation>
    <scope>NUCLEOTIDE SEQUENCE [LARGE SCALE GENOMIC DNA]</scope>
    <source>
        <strain evidence="2 3">DSM 20694</strain>
    </source>
</reference>
<name>A0ABT9UNE9_9FIRM</name>
<comment type="caution">
    <text evidence="2">The sequence shown here is derived from an EMBL/GenBank/DDBJ whole genome shotgun (WGS) entry which is preliminary data.</text>
</comment>